<dbReference type="AlphaFoldDB" id="A0A1F4SLZ7"/>
<feature type="binding site" evidence="13">
    <location>
        <position position="132"/>
    </location>
    <ligand>
        <name>FMN</name>
        <dbReference type="ChEBI" id="CHEBI:58210"/>
    </ligand>
</feature>
<dbReference type="GO" id="GO:0000049">
    <property type="term" value="F:tRNA binding"/>
    <property type="evidence" value="ECO:0007669"/>
    <property type="project" value="UniProtKB-KW"/>
</dbReference>
<dbReference type="Gene3D" id="1.10.1200.80">
    <property type="entry name" value="Putative flavin oxidoreducatase, domain 2"/>
    <property type="match status" value="1"/>
</dbReference>
<dbReference type="SUPFAM" id="SSF51395">
    <property type="entry name" value="FMN-linked oxidoreductases"/>
    <property type="match status" value="1"/>
</dbReference>
<evidence type="ECO:0000313" key="15">
    <source>
        <dbReference type="EMBL" id="OGC21461.1"/>
    </source>
</evidence>
<dbReference type="Proteomes" id="UP000178417">
    <property type="component" value="Unassembled WGS sequence"/>
</dbReference>
<evidence type="ECO:0000256" key="7">
    <source>
        <dbReference type="ARBA" id="ARBA00022884"/>
    </source>
</evidence>
<comment type="cofactor">
    <cofactor evidence="11 13">
        <name>FMN</name>
        <dbReference type="ChEBI" id="CHEBI:58210"/>
    </cofactor>
</comment>
<sequence length="316" mass="35442">MPKIYLAPLAGCSDLAFRLICREYGAKFAFFEMVDAHSLIYESRQTFDVLETCPEDKPIAAQLLGCDPDIMLKAAKRLLAIVKVSSIDVNAACPVTKVIKKKCGAYLMRDPSGLYKTIKKLVSSLDIPITVKLRSGFEMEDHKKLVSIAKNCEKHGAATIFIHGRTRSQLYSGDVDYEAIRLVKENVKVPVFGSGNVFNHELAKKMFDETGCDGILVARGAFGNPWIFKQIEDYLKDCKLPHKISMASRKKALKRHLYLVNKYRKGVESSKVGIMRKVGIWYSKSFKNAAKLRGLFGQARSYEEILALVEKFICGV</sequence>
<comment type="similarity">
    <text evidence="11">Belongs to the dus family.</text>
</comment>
<evidence type="ECO:0000256" key="9">
    <source>
        <dbReference type="ARBA" id="ARBA00048205"/>
    </source>
</evidence>
<evidence type="ECO:0000256" key="5">
    <source>
        <dbReference type="ARBA" id="ARBA00022694"/>
    </source>
</evidence>
<dbReference type="PANTHER" id="PTHR45846">
    <property type="entry name" value="TRNA-DIHYDROURIDINE(47) SYNTHASE [NAD(P)(+)]-LIKE"/>
    <property type="match status" value="1"/>
</dbReference>
<evidence type="ECO:0000256" key="1">
    <source>
        <dbReference type="ARBA" id="ARBA00002790"/>
    </source>
</evidence>
<organism evidence="15 16">
    <name type="scientific">candidate division WOR-1 bacterium RIFOXYB2_FULL_37_13</name>
    <dbReference type="NCBI Taxonomy" id="1802579"/>
    <lineage>
        <taxon>Bacteria</taxon>
        <taxon>Bacillati</taxon>
        <taxon>Saganbacteria</taxon>
    </lineage>
</organism>
<comment type="caution">
    <text evidence="15">The sequence shown here is derived from an EMBL/GenBank/DDBJ whole genome shotgun (WGS) entry which is preliminary data.</text>
</comment>
<evidence type="ECO:0000256" key="11">
    <source>
        <dbReference type="PIRNR" id="PIRNR006621"/>
    </source>
</evidence>
<dbReference type="CDD" id="cd02801">
    <property type="entry name" value="DUS_like_FMN"/>
    <property type="match status" value="1"/>
</dbReference>
<name>A0A1F4SLZ7_UNCSA</name>
<dbReference type="InterPro" id="IPR024036">
    <property type="entry name" value="tRNA-dHydroUridine_Synthase_C"/>
</dbReference>
<gene>
    <name evidence="15" type="ORF">A2310_03175</name>
</gene>
<keyword evidence="2" id="KW-0820">tRNA-binding</keyword>
<keyword evidence="13" id="KW-0547">Nucleotide-binding</keyword>
<reference evidence="15 16" key="1">
    <citation type="journal article" date="2016" name="Nat. Commun.">
        <title>Thousands of microbial genomes shed light on interconnected biogeochemical processes in an aquifer system.</title>
        <authorList>
            <person name="Anantharaman K."/>
            <person name="Brown C.T."/>
            <person name="Hug L.A."/>
            <person name="Sharon I."/>
            <person name="Castelle C.J."/>
            <person name="Probst A.J."/>
            <person name="Thomas B.C."/>
            <person name="Singh A."/>
            <person name="Wilkins M.J."/>
            <person name="Karaoz U."/>
            <person name="Brodie E.L."/>
            <person name="Williams K.H."/>
            <person name="Hubbard S.S."/>
            <person name="Banfield J.F."/>
        </authorList>
    </citation>
    <scope>NUCLEOTIDE SEQUENCE [LARGE SCALE GENOMIC DNA]</scope>
</reference>
<dbReference type="Gene3D" id="3.20.20.70">
    <property type="entry name" value="Aldolase class I"/>
    <property type="match status" value="1"/>
</dbReference>
<keyword evidence="6" id="KW-0521">NADP</keyword>
<dbReference type="GO" id="GO:0017150">
    <property type="term" value="F:tRNA dihydrouridine synthase activity"/>
    <property type="evidence" value="ECO:0007669"/>
    <property type="project" value="InterPro"/>
</dbReference>
<evidence type="ECO:0000256" key="6">
    <source>
        <dbReference type="ARBA" id="ARBA00022857"/>
    </source>
</evidence>
<dbReference type="NCBIfam" id="TIGR00737">
    <property type="entry name" value="nifR3_yhdG"/>
    <property type="match status" value="1"/>
</dbReference>
<keyword evidence="4 11" id="KW-0288">FMN</keyword>
<dbReference type="InterPro" id="IPR004652">
    <property type="entry name" value="DusB-like"/>
</dbReference>
<evidence type="ECO:0000256" key="8">
    <source>
        <dbReference type="ARBA" id="ARBA00023002"/>
    </source>
</evidence>
<evidence type="ECO:0000256" key="2">
    <source>
        <dbReference type="ARBA" id="ARBA00022555"/>
    </source>
</evidence>
<keyword evidence="7" id="KW-0694">RNA-binding</keyword>
<feature type="binding site" evidence="13">
    <location>
        <position position="163"/>
    </location>
    <ligand>
        <name>FMN</name>
        <dbReference type="ChEBI" id="CHEBI:58210"/>
    </ligand>
</feature>
<keyword evidence="3 11" id="KW-0285">Flavoprotein</keyword>
<feature type="domain" description="DUS-like FMN-binding" evidence="14">
    <location>
        <begin position="6"/>
        <end position="310"/>
    </location>
</feature>
<dbReference type="EC" id="1.3.1.-" evidence="11"/>
<comment type="catalytic activity">
    <reaction evidence="10">
        <text>a 5,6-dihydrouridine in tRNA + NAD(+) = a uridine in tRNA + NADH + H(+)</text>
        <dbReference type="Rhea" id="RHEA:54452"/>
        <dbReference type="Rhea" id="RHEA-COMP:13339"/>
        <dbReference type="Rhea" id="RHEA-COMP:13887"/>
        <dbReference type="ChEBI" id="CHEBI:15378"/>
        <dbReference type="ChEBI" id="CHEBI:57540"/>
        <dbReference type="ChEBI" id="CHEBI:57945"/>
        <dbReference type="ChEBI" id="CHEBI:65315"/>
        <dbReference type="ChEBI" id="CHEBI:74443"/>
    </reaction>
</comment>
<feature type="active site" description="Proton donor" evidence="12">
    <location>
        <position position="93"/>
    </location>
</feature>
<evidence type="ECO:0000259" key="14">
    <source>
        <dbReference type="Pfam" id="PF01207"/>
    </source>
</evidence>
<dbReference type="InterPro" id="IPR001269">
    <property type="entry name" value="DUS_fam"/>
</dbReference>
<accession>A0A1F4SLZ7</accession>
<evidence type="ECO:0000256" key="10">
    <source>
        <dbReference type="ARBA" id="ARBA00048802"/>
    </source>
</evidence>
<dbReference type="Pfam" id="PF01207">
    <property type="entry name" value="Dus"/>
    <property type="match status" value="1"/>
</dbReference>
<comment type="catalytic activity">
    <reaction evidence="9">
        <text>a 5,6-dihydrouridine in tRNA + NADP(+) = a uridine in tRNA + NADPH + H(+)</text>
        <dbReference type="Rhea" id="RHEA:23624"/>
        <dbReference type="Rhea" id="RHEA-COMP:13339"/>
        <dbReference type="Rhea" id="RHEA-COMP:13887"/>
        <dbReference type="ChEBI" id="CHEBI:15378"/>
        <dbReference type="ChEBI" id="CHEBI:57783"/>
        <dbReference type="ChEBI" id="CHEBI:58349"/>
        <dbReference type="ChEBI" id="CHEBI:65315"/>
        <dbReference type="ChEBI" id="CHEBI:74443"/>
    </reaction>
</comment>
<evidence type="ECO:0000256" key="13">
    <source>
        <dbReference type="PIRSR" id="PIRSR006621-2"/>
    </source>
</evidence>
<feature type="binding site" evidence="13">
    <location>
        <begin position="218"/>
        <end position="219"/>
    </location>
    <ligand>
        <name>FMN</name>
        <dbReference type="ChEBI" id="CHEBI:58210"/>
    </ligand>
</feature>
<dbReference type="InterPro" id="IPR035587">
    <property type="entry name" value="DUS-like_FMN-bd"/>
</dbReference>
<evidence type="ECO:0000256" key="12">
    <source>
        <dbReference type="PIRSR" id="PIRSR006621-1"/>
    </source>
</evidence>
<dbReference type="PANTHER" id="PTHR45846:SF1">
    <property type="entry name" value="TRNA-DIHYDROURIDINE(47) SYNTHASE [NAD(P)(+)]-LIKE"/>
    <property type="match status" value="1"/>
</dbReference>
<comment type="function">
    <text evidence="1 11">Catalyzes the synthesis of 5,6-dihydrouridine (D), a modified base found in the D-loop of most tRNAs, via the reduction of the C5-C6 double bond in target uridines.</text>
</comment>
<dbReference type="STRING" id="1802579.A2310_03175"/>
<dbReference type="InterPro" id="IPR013785">
    <property type="entry name" value="Aldolase_TIM"/>
</dbReference>
<evidence type="ECO:0000313" key="16">
    <source>
        <dbReference type="Proteomes" id="UP000178417"/>
    </source>
</evidence>
<evidence type="ECO:0000256" key="4">
    <source>
        <dbReference type="ARBA" id="ARBA00022643"/>
    </source>
</evidence>
<dbReference type="GO" id="GO:0050660">
    <property type="term" value="F:flavin adenine dinucleotide binding"/>
    <property type="evidence" value="ECO:0007669"/>
    <property type="project" value="InterPro"/>
</dbReference>
<evidence type="ECO:0000256" key="3">
    <source>
        <dbReference type="ARBA" id="ARBA00022630"/>
    </source>
</evidence>
<dbReference type="PIRSF" id="PIRSF006621">
    <property type="entry name" value="Dus"/>
    <property type="match status" value="1"/>
</dbReference>
<keyword evidence="5 11" id="KW-0819">tRNA processing</keyword>
<protein>
    <recommendedName>
        <fullName evidence="11">tRNA-dihydrouridine synthase</fullName>
        <ecNumber evidence="11">1.3.1.-</ecNumber>
    </recommendedName>
</protein>
<proteinExistence type="inferred from homology"/>
<dbReference type="EMBL" id="MEUB01000041">
    <property type="protein sequence ID" value="OGC21461.1"/>
    <property type="molecule type" value="Genomic_DNA"/>
</dbReference>
<feature type="binding site" evidence="13">
    <location>
        <position position="62"/>
    </location>
    <ligand>
        <name>FMN</name>
        <dbReference type="ChEBI" id="CHEBI:58210"/>
    </ligand>
</feature>
<keyword evidence="8 11" id="KW-0560">Oxidoreductase</keyword>